<protein>
    <submittedName>
        <fullName evidence="1">Coat protein</fullName>
    </submittedName>
</protein>
<keyword evidence="1" id="KW-0946">Virion</keyword>
<evidence type="ECO:0000313" key="1">
    <source>
        <dbReference type="EMBL" id="ADP37186.1"/>
    </source>
</evidence>
<keyword evidence="1" id="KW-0167">Capsid protein</keyword>
<sequence>MEPNTSVIATEQQQAAMREVEAEAAARDEVVEKIAFAEGAMMVQTRRLPSGKSSVGGFLGELAQNIRAMNRSLHTDTNMLTEGAMVDRARAKVHKIIREGNLDSRVFSNTGSNTMLSLWVPAVPGPPAVPEHWDVAPSWFVCRPGKKGGIKITQSASMAALNPLFRGADVGPIGTAVRADVNAFSMNAVLGALRAGGFNTEHSLVSFVEPLIRILLMGVQTQDRGTSPWDWVGGMSSRIVNPLVFTTSGNFFPGGPNLRVWGANDTVARIVNVEDYMREAAGEGRFDAGWGPEFWGGTGDDAVAVVPIRAVEAGLGEVNAGWTLAHMEYPVKVRLLDVDDRTIGPGGSLPLNANREYTAAGATHVPGPYARVLYVVVDQNADRCVGVRVQGQGAVIDVDPALNYVIGGADLGMLPLIQWSVGLGAEDMAQGSIAQTQRWVRMYGNEDDWESAWHLVSSAYTVYSPAFRRSGVAVEGGFWAQPAAGAAPFPLGGLAGWVRYDNQARAAQVALCRERADMAECPWGGYRERGVRPGSVANWQYVRFDPTVAVGVAAHFWSVVKVMVAPVPDRAAALADMAWGKGKVQAMGEDVINGQMGQPESMMRGVALNENQGLAAATVRRVVGLENESMQTTHWSTTEVAMNGYYGRAGATAHHAAFPLSEGGTMRKRIPAIEMRENGVEGDLMNDDLYSIGTAAGYLAVEGMAGAQGGIWDVVQYQLPGPDDEARGVMNTVGAMGGWTRAVTPVDNVATMRDNGVEGEPCGIVMSLPTSGTAVVDRLANFGLPPARAELREVPFGGYQRSVTNTNHRVKVSVSGGRAVVQKGNKAEMNPVFVNRTPGQTTLGQPTTDTTGMTTADFLDI</sequence>
<dbReference type="OrthoDB" id="29603at10239"/>
<name>E3W911_9VIRU</name>
<reference evidence="1 2" key="1">
    <citation type="journal article" date="2011" name="J. Virol.">
        <title>Cardiomyopathy syndrome of atlantic salmon (Salmo salar L.) is caused by a double-stranded RNA virus of the Totiviridae family.</title>
        <authorList>
            <person name="Haugland O."/>
            <person name="Mikalsen A.B."/>
            <person name="Nilsen P."/>
            <person name="Lindmo K."/>
            <person name="Thu B.J."/>
            <person name="Eliassen T.M."/>
            <person name="Roos N."/>
            <person name="Rode M."/>
            <person name="Evensen O."/>
        </authorList>
    </citation>
    <scope>NUCLEOTIDE SEQUENCE [LARGE SCALE GENOMIC DNA]</scope>
    <source>
        <strain evidence="1">AL V-708</strain>
    </source>
</reference>
<dbReference type="Proteomes" id="UP000202337">
    <property type="component" value="Segment"/>
</dbReference>
<accession>E3W911</accession>
<dbReference type="GeneID" id="10749426"/>
<dbReference type="EMBL" id="HQ339954">
    <property type="protein sequence ID" value="ADP37186.1"/>
    <property type="molecule type" value="Genomic_RNA"/>
</dbReference>
<keyword evidence="2" id="KW-1185">Reference proteome</keyword>
<proteinExistence type="predicted"/>
<evidence type="ECO:0000313" key="2">
    <source>
        <dbReference type="Proteomes" id="UP000202337"/>
    </source>
</evidence>
<organism evidence="1 2">
    <name type="scientific">Piscine myocarditis virus AL V-708</name>
    <dbReference type="NCBI Taxonomy" id="912320"/>
    <lineage>
        <taxon>Viruses</taxon>
        <taxon>Riboviria</taxon>
        <taxon>Orthornavirae</taxon>
        <taxon>Duplornaviricota</taxon>
        <taxon>Chrymotiviricetes</taxon>
        <taxon>Ghabrivirales</taxon>
        <taxon>Totiviridae</taxon>
    </lineage>
</organism>
<dbReference type="KEGG" id="vg:10749426"/>
<dbReference type="GO" id="GO:0019028">
    <property type="term" value="C:viral capsid"/>
    <property type="evidence" value="ECO:0007669"/>
    <property type="project" value="UniProtKB-KW"/>
</dbReference>
<dbReference type="RefSeq" id="YP_004581249.1">
    <property type="nucleotide sequence ID" value="NC_015639.1"/>
</dbReference>